<dbReference type="InterPro" id="IPR045115">
    <property type="entry name" value="BOL2"/>
</dbReference>
<dbReference type="Pfam" id="PF01722">
    <property type="entry name" value="BolA"/>
    <property type="match status" value="1"/>
</dbReference>
<dbReference type="eggNOG" id="KOG3348">
    <property type="taxonomic scope" value="Eukaryota"/>
</dbReference>
<dbReference type="OrthoDB" id="4983at2759"/>
<dbReference type="GO" id="GO:0005634">
    <property type="term" value="C:nucleus"/>
    <property type="evidence" value="ECO:0007669"/>
    <property type="project" value="TreeGrafter"/>
</dbReference>
<dbReference type="EnsemblMetazoa" id="Aqu2.1.33664_001">
    <property type="protein sequence ID" value="Aqu2.1.33664_001"/>
    <property type="gene ID" value="Aqu2.1.33664"/>
</dbReference>
<dbReference type="InterPro" id="IPR036065">
    <property type="entry name" value="BolA-like_sf"/>
</dbReference>
<reference evidence="3" key="1">
    <citation type="journal article" date="2010" name="Nature">
        <title>The Amphimedon queenslandica genome and the evolution of animal complexity.</title>
        <authorList>
            <person name="Srivastava M."/>
            <person name="Simakov O."/>
            <person name="Chapman J."/>
            <person name="Fahey B."/>
            <person name="Gauthier M.E."/>
            <person name="Mitros T."/>
            <person name="Richards G.S."/>
            <person name="Conaco C."/>
            <person name="Dacre M."/>
            <person name="Hellsten U."/>
            <person name="Larroux C."/>
            <person name="Putnam N.H."/>
            <person name="Stanke M."/>
            <person name="Adamska M."/>
            <person name="Darling A."/>
            <person name="Degnan S.M."/>
            <person name="Oakley T.H."/>
            <person name="Plachetzki D.C."/>
            <person name="Zhai Y."/>
            <person name="Adamski M."/>
            <person name="Calcino A."/>
            <person name="Cummins S.F."/>
            <person name="Goodstein D.M."/>
            <person name="Harris C."/>
            <person name="Jackson D.J."/>
            <person name="Leys S.P."/>
            <person name="Shu S."/>
            <person name="Woodcroft B.J."/>
            <person name="Vervoort M."/>
            <person name="Kosik K.S."/>
            <person name="Manning G."/>
            <person name="Degnan B.M."/>
            <person name="Rokhsar D.S."/>
        </authorList>
    </citation>
    <scope>NUCLEOTIDE SEQUENCE [LARGE SCALE GENOMIC DNA]</scope>
</reference>
<evidence type="ECO:0000313" key="2">
    <source>
        <dbReference type="EnsemblMetazoa" id="Aqu2.1.33664_001"/>
    </source>
</evidence>
<keyword evidence="3" id="KW-1185">Reference proteome</keyword>
<dbReference type="PIRSF" id="PIRSF003113">
    <property type="entry name" value="BolA"/>
    <property type="match status" value="1"/>
</dbReference>
<name>A0A1X7V1J5_AMPQE</name>
<dbReference type="InterPro" id="IPR002634">
    <property type="entry name" value="BolA"/>
</dbReference>
<dbReference type="AlphaFoldDB" id="A0A1X7V1J5"/>
<dbReference type="OMA" id="VHAFSQK"/>
<dbReference type="GO" id="GO:0051537">
    <property type="term" value="F:2 iron, 2 sulfur cluster binding"/>
    <property type="evidence" value="ECO:0007669"/>
    <property type="project" value="InterPro"/>
</dbReference>
<comment type="similarity">
    <text evidence="1">Belongs to the BolA/IbaG family.</text>
</comment>
<dbReference type="GO" id="GO:0006879">
    <property type="term" value="P:intracellular iron ion homeostasis"/>
    <property type="evidence" value="ECO:0007669"/>
    <property type="project" value="InterPro"/>
</dbReference>
<evidence type="ECO:0000313" key="3">
    <source>
        <dbReference type="Proteomes" id="UP000007879"/>
    </source>
</evidence>
<protein>
    <recommendedName>
        <fullName evidence="4">BolA</fullName>
    </recommendedName>
</protein>
<dbReference type="KEGG" id="aqu:109581480"/>
<dbReference type="SUPFAM" id="SSF82657">
    <property type="entry name" value="BolA-like"/>
    <property type="match status" value="1"/>
</dbReference>
<organism evidence="2">
    <name type="scientific">Amphimedon queenslandica</name>
    <name type="common">Sponge</name>
    <dbReference type="NCBI Taxonomy" id="400682"/>
    <lineage>
        <taxon>Eukaryota</taxon>
        <taxon>Metazoa</taxon>
        <taxon>Porifera</taxon>
        <taxon>Demospongiae</taxon>
        <taxon>Heteroscleromorpha</taxon>
        <taxon>Haplosclerida</taxon>
        <taxon>Niphatidae</taxon>
        <taxon>Amphimedon</taxon>
    </lineage>
</organism>
<dbReference type="Proteomes" id="UP000007879">
    <property type="component" value="Unassembled WGS sequence"/>
</dbReference>
<sequence>MAAETELELEIKKKLTDQLEPTHIELKDISGGCGKSFEVLIVSEKFKDKPLLERHRLVNGILSEEIKLLHAFSQKTYTPEQWHKMNN</sequence>
<proteinExistence type="inferred from homology"/>
<dbReference type="PANTHER" id="PTHR12735">
    <property type="entry name" value="BOLA-LIKE PROTEIN-RELATED"/>
    <property type="match status" value="1"/>
</dbReference>
<dbReference type="EnsemblMetazoa" id="XM_019995606.1">
    <property type="protein sequence ID" value="XP_019851165.1"/>
    <property type="gene ID" value="LOC109581480"/>
</dbReference>
<dbReference type="STRING" id="400682.A0A1X7V1J5"/>
<dbReference type="Gene3D" id="3.30.300.90">
    <property type="entry name" value="BolA-like"/>
    <property type="match status" value="1"/>
</dbReference>
<evidence type="ECO:0008006" key="4">
    <source>
        <dbReference type="Google" id="ProtNLM"/>
    </source>
</evidence>
<dbReference type="InParanoid" id="A0A1X7V1J5"/>
<reference evidence="2" key="2">
    <citation type="submission" date="2017-05" db="UniProtKB">
        <authorList>
            <consortium name="EnsemblMetazoa"/>
        </authorList>
    </citation>
    <scope>IDENTIFICATION</scope>
</reference>
<gene>
    <name evidence="2" type="primary">109581480</name>
</gene>
<evidence type="ECO:0000256" key="1">
    <source>
        <dbReference type="RuleBase" id="RU003860"/>
    </source>
</evidence>
<accession>A0A1X7V1J5</accession>
<dbReference type="GO" id="GO:0005829">
    <property type="term" value="C:cytosol"/>
    <property type="evidence" value="ECO:0007669"/>
    <property type="project" value="TreeGrafter"/>
</dbReference>
<dbReference type="GO" id="GO:0051604">
    <property type="term" value="P:protein maturation"/>
    <property type="evidence" value="ECO:0007669"/>
    <property type="project" value="InterPro"/>
</dbReference>
<dbReference type="PANTHER" id="PTHR12735:SF27">
    <property type="entry name" value="BOLA-LIKE PROTEIN 2"/>
    <property type="match status" value="1"/>
</dbReference>